<evidence type="ECO:0000313" key="1">
    <source>
        <dbReference type="EMBL" id="KAI9920425.1"/>
    </source>
</evidence>
<keyword evidence="2" id="KW-1185">Reference proteome</keyword>
<evidence type="ECO:0000313" key="2">
    <source>
        <dbReference type="Proteomes" id="UP001163321"/>
    </source>
</evidence>
<accession>A0ACC0WNG4</accession>
<dbReference type="EMBL" id="CM047589">
    <property type="protein sequence ID" value="KAI9920425.1"/>
    <property type="molecule type" value="Genomic_DNA"/>
</dbReference>
<sequence>MRCGSSETRAAIPSTRKLELDLAACASGPRAIQTFADAHVARVMHEDPDALEHGRTMRRVLTLVLGRPVGLPPADALDAADALMRTRLVLGSPTPVS</sequence>
<protein>
    <submittedName>
        <fullName evidence="1">Uncharacterized protein</fullName>
    </submittedName>
</protein>
<reference evidence="1 2" key="1">
    <citation type="journal article" date="2022" name="bioRxiv">
        <title>The genome of the oomycete Peronosclerospora sorghi, a cosmopolitan pathogen of maize and sorghum, is inflated with dispersed pseudogenes.</title>
        <authorList>
            <person name="Fletcher K."/>
            <person name="Martin F."/>
            <person name="Isakeit T."/>
            <person name="Cavanaugh K."/>
            <person name="Magill C."/>
            <person name="Michelmore R."/>
        </authorList>
    </citation>
    <scope>NUCLEOTIDE SEQUENCE [LARGE SCALE GENOMIC DNA]</scope>
    <source>
        <strain evidence="1">P6</strain>
    </source>
</reference>
<name>A0ACC0WNG4_9STRA</name>
<gene>
    <name evidence="1" type="ORF">PsorP6_015646</name>
</gene>
<comment type="caution">
    <text evidence="1">The sequence shown here is derived from an EMBL/GenBank/DDBJ whole genome shotgun (WGS) entry which is preliminary data.</text>
</comment>
<proteinExistence type="predicted"/>
<organism evidence="1 2">
    <name type="scientific">Peronosclerospora sorghi</name>
    <dbReference type="NCBI Taxonomy" id="230839"/>
    <lineage>
        <taxon>Eukaryota</taxon>
        <taxon>Sar</taxon>
        <taxon>Stramenopiles</taxon>
        <taxon>Oomycota</taxon>
        <taxon>Peronosporomycetes</taxon>
        <taxon>Peronosporales</taxon>
        <taxon>Peronosporaceae</taxon>
        <taxon>Peronosclerospora</taxon>
    </lineage>
</organism>
<dbReference type="Proteomes" id="UP001163321">
    <property type="component" value="Chromosome 10"/>
</dbReference>